<comment type="cofactor">
    <cofactor evidence="2">
        <name>FAD</name>
        <dbReference type="ChEBI" id="CHEBI:57692"/>
    </cofactor>
</comment>
<dbReference type="SUPFAM" id="SSF52343">
    <property type="entry name" value="Ferredoxin reductase-like, C-terminal NADP-linked domain"/>
    <property type="match status" value="1"/>
</dbReference>
<dbReference type="PANTHER" id="PTHR43410:SF1">
    <property type="entry name" value="NITRIC OXIDE SYNTHASE"/>
    <property type="match status" value="1"/>
</dbReference>
<organism evidence="15 16">
    <name type="scientific">Hyaloscypha bicolor E</name>
    <dbReference type="NCBI Taxonomy" id="1095630"/>
    <lineage>
        <taxon>Eukaryota</taxon>
        <taxon>Fungi</taxon>
        <taxon>Dikarya</taxon>
        <taxon>Ascomycota</taxon>
        <taxon>Pezizomycotina</taxon>
        <taxon>Leotiomycetes</taxon>
        <taxon>Helotiales</taxon>
        <taxon>Hyaloscyphaceae</taxon>
        <taxon>Hyaloscypha</taxon>
        <taxon>Hyaloscypha bicolor</taxon>
    </lineage>
</organism>
<evidence type="ECO:0000313" key="16">
    <source>
        <dbReference type="Proteomes" id="UP000235371"/>
    </source>
</evidence>
<evidence type="ECO:0000256" key="4">
    <source>
        <dbReference type="ARBA" id="ARBA00012989"/>
    </source>
</evidence>
<evidence type="ECO:0000256" key="5">
    <source>
        <dbReference type="ARBA" id="ARBA00022617"/>
    </source>
</evidence>
<dbReference type="InterPro" id="IPR044944">
    <property type="entry name" value="NOS_dom_3"/>
</dbReference>
<dbReference type="PROSITE" id="PS51384">
    <property type="entry name" value="FAD_FR"/>
    <property type="match status" value="1"/>
</dbReference>
<name>A0A2J6SSR2_9HELO</name>
<dbReference type="Gene3D" id="3.40.50.360">
    <property type="match status" value="1"/>
</dbReference>
<dbReference type="Proteomes" id="UP000235371">
    <property type="component" value="Unassembled WGS sequence"/>
</dbReference>
<sequence>ILAPTGCTPQFCVAGRMIRPLDPRVGENRSIEVIKQEAEAFLKEMLSEGLFDSSEVFEQRLKEVIKQIEGNSVKCMVWGDSAGDDGVQRRKVQGVSSNGYVQTKEEMEWGVRIAWRNSRKCIMRAHCWDLKCLDLRDIKTSKGMLDAIIKHCPTTYNRGRIVPTVFIFPGRRVDCSGPMFWSQQFLNFAGYELSPGEVLGDPAQVQLTKDIIALGWQPPTPKTRWDILPLVAMAEGDEPEFATLPPELTRPVSITHPQYPKVADLDLRWGKFPALSRLGFDIGGVQYTASPFIGWFMDAEIGVRNLADTFRYNVLPEVAKAIGWSSPSHTFGELPDHERLLWLSRAQAELNYAVYCSFQKAGVTCTSSLTASHSWTTFDDQHLREKGYRLNADPYWISPPQGSVVPLWHRGGAPNYQPKPLIARHRCDPVRVWKRRYNALTRVEGQLDNADYDEDRPAGPQSEVHIFYCGTNGTAAKLAESLRIFMAKKSSRIVGEFGTLNSFDPCKIYPGDTALFIVSTTGTGEIPSNGQQFVKKMNVELAFPLLKFSILGIGDSGYHGTFNWACKSVQRILKEKQLKPLMLDCVTESDVSVENPPWTDFRVWCSRIERALDGETEEGSLEPGKPDHIDNLYEKQYSILKAYKEATMRFDPFIHRPGEILKLSLEIPESDYEPMGHIRLLPRNSEVAAQRAMKLLEIDDNQTIGTVAKENPAYPSQIQDQRQVQLLAVPIRQFLKDFVDLHSPFLSMDWAQNLSNVKNGPALQVLEHLSRSLQHLSPSISPMELLLSLTPLRPRSYSIASSSEYTVDSDTSAVVTTLDVFVRIIPNGRFSHHCLSEVGNGGKILYKLTPNNICPPLLKLNGKPLVAVACGTGIAPVRSLLQHLIHANITESKISVFIGFRPDDSSTELFIEIVEQALEKGILDILDVVPSNKEKVRVQDHFGDCKEALRRKLGEEAGYFYVCGNAVVVGVVKDRLKGVLGPEIWTRVQERILEETF</sequence>
<keyword evidence="16" id="KW-1185">Reference proteome</keyword>
<dbReference type="InterPro" id="IPR023173">
    <property type="entry name" value="NADPH_Cyt_P450_Rdtase_alpha"/>
</dbReference>
<dbReference type="SUPFAM" id="SSF63380">
    <property type="entry name" value="Riboflavin synthase domain-like"/>
    <property type="match status" value="1"/>
</dbReference>
<dbReference type="GO" id="GO:0004517">
    <property type="term" value="F:nitric-oxide synthase activity"/>
    <property type="evidence" value="ECO:0007669"/>
    <property type="project" value="UniProtKB-EC"/>
</dbReference>
<evidence type="ECO:0000256" key="1">
    <source>
        <dbReference type="ARBA" id="ARBA00001917"/>
    </source>
</evidence>
<evidence type="ECO:0000256" key="11">
    <source>
        <dbReference type="ARBA" id="ARBA00023002"/>
    </source>
</evidence>
<evidence type="ECO:0000313" key="15">
    <source>
        <dbReference type="EMBL" id="PMD53779.1"/>
    </source>
</evidence>
<dbReference type="InterPro" id="IPR050607">
    <property type="entry name" value="NOS"/>
</dbReference>
<dbReference type="PRINTS" id="PR00371">
    <property type="entry name" value="FPNCR"/>
</dbReference>
<evidence type="ECO:0000259" key="14">
    <source>
        <dbReference type="PROSITE" id="PS51384"/>
    </source>
</evidence>
<evidence type="ECO:0000256" key="8">
    <source>
        <dbReference type="ARBA" id="ARBA00022723"/>
    </source>
</evidence>
<dbReference type="Gene3D" id="3.90.1230.10">
    <property type="entry name" value="Nitric Oxide Synthase, Chain A, domain 3"/>
    <property type="match status" value="1"/>
</dbReference>
<dbReference type="Gene3D" id="3.90.340.10">
    <property type="entry name" value="Nitric Oxide Synthase, Chain A, domain 1"/>
    <property type="match status" value="1"/>
</dbReference>
<feature type="domain" description="FAD-binding FR-type" evidence="14">
    <location>
        <begin position="632"/>
        <end position="857"/>
    </location>
</feature>
<dbReference type="AlphaFoldDB" id="A0A2J6SSR2"/>
<evidence type="ECO:0000256" key="7">
    <source>
        <dbReference type="ARBA" id="ARBA00022643"/>
    </source>
</evidence>
<gene>
    <name evidence="15" type="ORF">K444DRAFT_540884</name>
</gene>
<dbReference type="RefSeq" id="XP_024730683.1">
    <property type="nucleotide sequence ID" value="XM_024875750.1"/>
</dbReference>
<dbReference type="GeneID" id="36583829"/>
<feature type="non-terminal residue" evidence="15">
    <location>
        <position position="1"/>
    </location>
</feature>
<evidence type="ECO:0000256" key="6">
    <source>
        <dbReference type="ARBA" id="ARBA00022630"/>
    </source>
</evidence>
<dbReference type="Gene3D" id="3.90.440.10">
    <property type="entry name" value="Nitric Oxide Synthase,Heme Domain,Chain A domain 2"/>
    <property type="match status" value="1"/>
</dbReference>
<dbReference type="Pfam" id="PF02898">
    <property type="entry name" value="NO_synthase"/>
    <property type="match status" value="1"/>
</dbReference>
<keyword evidence="11" id="KW-0560">Oxidoreductase</keyword>
<dbReference type="SUPFAM" id="SSF56512">
    <property type="entry name" value="Nitric oxide (NO) synthase oxygenase domain"/>
    <property type="match status" value="1"/>
</dbReference>
<keyword evidence="9" id="KW-0274">FAD</keyword>
<dbReference type="InParanoid" id="A0A2J6SSR2"/>
<dbReference type="STRING" id="1095630.A0A2J6SSR2"/>
<keyword evidence="8" id="KW-0479">Metal-binding</keyword>
<dbReference type="InterPro" id="IPR001709">
    <property type="entry name" value="Flavoprot_Pyr_Nucl_cyt_Rdtase"/>
</dbReference>
<dbReference type="InterPro" id="IPR008254">
    <property type="entry name" value="Flavodoxin/NO_synth"/>
</dbReference>
<dbReference type="EC" id="1.14.13.39" evidence="4"/>
<dbReference type="PROSITE" id="PS50902">
    <property type="entry name" value="FLAVODOXIN_LIKE"/>
    <property type="match status" value="1"/>
</dbReference>
<dbReference type="InterPro" id="IPR017938">
    <property type="entry name" value="Riboflavin_synthase-like_b-brl"/>
</dbReference>
<dbReference type="InterPro" id="IPR039261">
    <property type="entry name" value="FNR_nucleotide-bd"/>
</dbReference>
<evidence type="ECO:0000256" key="12">
    <source>
        <dbReference type="ARBA" id="ARBA00023004"/>
    </source>
</evidence>
<keyword evidence="6" id="KW-0285">Flavoprotein</keyword>
<evidence type="ECO:0000256" key="2">
    <source>
        <dbReference type="ARBA" id="ARBA00001974"/>
    </source>
</evidence>
<dbReference type="InterPro" id="IPR029039">
    <property type="entry name" value="Flavoprotein-like_sf"/>
</dbReference>
<accession>A0A2J6SSR2</accession>
<dbReference type="Gene3D" id="3.40.50.80">
    <property type="entry name" value="Nucleotide-binding domain of ferredoxin-NADP reductase (FNR) module"/>
    <property type="match status" value="1"/>
</dbReference>
<dbReference type="PANTHER" id="PTHR43410">
    <property type="entry name" value="NITRIC OXIDE SYNTHASE OXYGENASE"/>
    <property type="match status" value="1"/>
</dbReference>
<evidence type="ECO:0000256" key="3">
    <source>
        <dbReference type="ARBA" id="ARBA00006267"/>
    </source>
</evidence>
<keyword evidence="7" id="KW-0288">FMN</keyword>
<dbReference type="OrthoDB" id="1856718at2759"/>
<comment type="cofactor">
    <cofactor evidence="1">
        <name>FMN</name>
        <dbReference type="ChEBI" id="CHEBI:58210"/>
    </cofactor>
</comment>
<dbReference type="InterPro" id="IPR036119">
    <property type="entry name" value="NOS_N_sf"/>
</dbReference>
<dbReference type="SUPFAM" id="SSF52218">
    <property type="entry name" value="Flavoproteins"/>
    <property type="match status" value="1"/>
</dbReference>
<evidence type="ECO:0000259" key="13">
    <source>
        <dbReference type="PROSITE" id="PS50902"/>
    </source>
</evidence>
<dbReference type="InterPro" id="IPR017927">
    <property type="entry name" value="FAD-bd_FR_type"/>
</dbReference>
<dbReference type="GO" id="GO:0005516">
    <property type="term" value="F:calmodulin binding"/>
    <property type="evidence" value="ECO:0007669"/>
    <property type="project" value="UniProtKB-KW"/>
</dbReference>
<dbReference type="GO" id="GO:0006809">
    <property type="term" value="P:nitric oxide biosynthetic process"/>
    <property type="evidence" value="ECO:0007669"/>
    <property type="project" value="InterPro"/>
</dbReference>
<dbReference type="Gene3D" id="2.40.30.10">
    <property type="entry name" value="Translation factors"/>
    <property type="match status" value="1"/>
</dbReference>
<dbReference type="Pfam" id="PF00175">
    <property type="entry name" value="NAD_binding_1"/>
    <property type="match status" value="1"/>
</dbReference>
<dbReference type="GO" id="GO:0010181">
    <property type="term" value="F:FMN binding"/>
    <property type="evidence" value="ECO:0007669"/>
    <property type="project" value="InterPro"/>
</dbReference>
<reference evidence="15 16" key="1">
    <citation type="submission" date="2016-04" db="EMBL/GenBank/DDBJ databases">
        <title>A degradative enzymes factory behind the ericoid mycorrhizal symbiosis.</title>
        <authorList>
            <consortium name="DOE Joint Genome Institute"/>
            <person name="Martino E."/>
            <person name="Morin E."/>
            <person name="Grelet G."/>
            <person name="Kuo A."/>
            <person name="Kohler A."/>
            <person name="Daghino S."/>
            <person name="Barry K."/>
            <person name="Choi C."/>
            <person name="Cichocki N."/>
            <person name="Clum A."/>
            <person name="Copeland A."/>
            <person name="Hainaut M."/>
            <person name="Haridas S."/>
            <person name="Labutti K."/>
            <person name="Lindquist E."/>
            <person name="Lipzen A."/>
            <person name="Khouja H.-R."/>
            <person name="Murat C."/>
            <person name="Ohm R."/>
            <person name="Olson A."/>
            <person name="Spatafora J."/>
            <person name="Veneault-Fourrey C."/>
            <person name="Henrissat B."/>
            <person name="Grigoriev I."/>
            <person name="Martin F."/>
            <person name="Perotto S."/>
        </authorList>
    </citation>
    <scope>NUCLEOTIDE SEQUENCE [LARGE SCALE GENOMIC DNA]</scope>
    <source>
        <strain evidence="15 16">E</strain>
    </source>
</reference>
<proteinExistence type="inferred from homology"/>
<feature type="domain" description="Flavodoxin-like" evidence="13">
    <location>
        <begin position="464"/>
        <end position="609"/>
    </location>
</feature>
<evidence type="ECO:0000256" key="10">
    <source>
        <dbReference type="ARBA" id="ARBA00022860"/>
    </source>
</evidence>
<keyword evidence="5" id="KW-0349">Heme</keyword>
<evidence type="ECO:0000256" key="9">
    <source>
        <dbReference type="ARBA" id="ARBA00022827"/>
    </source>
</evidence>
<dbReference type="InterPro" id="IPR044940">
    <property type="entry name" value="NOS_dom_2"/>
</dbReference>
<dbReference type="GO" id="GO:0046872">
    <property type="term" value="F:metal ion binding"/>
    <property type="evidence" value="ECO:0007669"/>
    <property type="project" value="UniProtKB-KW"/>
</dbReference>
<comment type="similarity">
    <text evidence="3">Belongs to the NOS family.</text>
</comment>
<dbReference type="InterPro" id="IPR004030">
    <property type="entry name" value="NOS_N"/>
</dbReference>
<dbReference type="EMBL" id="KZ613871">
    <property type="protein sequence ID" value="PMD53779.1"/>
    <property type="molecule type" value="Genomic_DNA"/>
</dbReference>
<keyword evidence="10" id="KW-0112">Calmodulin-binding</keyword>
<dbReference type="Pfam" id="PF00258">
    <property type="entry name" value="Flavodoxin_1"/>
    <property type="match status" value="1"/>
</dbReference>
<dbReference type="InterPro" id="IPR044943">
    <property type="entry name" value="NOS_dom_1"/>
</dbReference>
<dbReference type="InterPro" id="IPR001433">
    <property type="entry name" value="OxRdtase_FAD/NAD-bd"/>
</dbReference>
<protein>
    <recommendedName>
        <fullName evidence="4">nitric-oxide synthase (NADPH)</fullName>
        <ecNumber evidence="4">1.14.13.39</ecNumber>
    </recommendedName>
</protein>
<keyword evidence="12" id="KW-0408">Iron</keyword>
<dbReference type="Gene3D" id="1.20.990.10">
    <property type="entry name" value="NADPH-cytochrome p450 Reductase, Chain A, domain 3"/>
    <property type="match status" value="1"/>
</dbReference>